<dbReference type="STRING" id="573508.A0A1E3B942"/>
<dbReference type="VEuPathDB" id="FungiDB:SI65_07160"/>
<dbReference type="Gene3D" id="3.40.50.300">
    <property type="entry name" value="P-loop containing nucleotide triphosphate hydrolases"/>
    <property type="match status" value="1"/>
</dbReference>
<accession>A0A1E3B942</accession>
<evidence type="ECO:0000313" key="2">
    <source>
        <dbReference type="EMBL" id="ODM17485.1"/>
    </source>
</evidence>
<protein>
    <recommendedName>
        <fullName evidence="4">AAA+ ATPase domain-containing protein</fullName>
    </recommendedName>
</protein>
<reference evidence="2 3" key="1">
    <citation type="journal article" date="2016" name="BMC Genomics">
        <title>Comparative genomic and transcriptomic analyses of the Fuzhuan brick tea-fermentation fungus Aspergillus cristatus.</title>
        <authorList>
            <person name="Ge Y."/>
            <person name="Wang Y."/>
            <person name="Liu Y."/>
            <person name="Tan Y."/>
            <person name="Ren X."/>
            <person name="Zhang X."/>
            <person name="Hyde K.D."/>
            <person name="Liu Y."/>
            <person name="Liu Z."/>
        </authorList>
    </citation>
    <scope>NUCLEOTIDE SEQUENCE [LARGE SCALE GENOMIC DNA]</scope>
    <source>
        <strain evidence="2 3">GZAAS20.1005</strain>
    </source>
</reference>
<proteinExistence type="predicted"/>
<dbReference type="SUPFAM" id="SSF52540">
    <property type="entry name" value="P-loop containing nucleoside triphosphate hydrolases"/>
    <property type="match status" value="1"/>
</dbReference>
<evidence type="ECO:0000313" key="3">
    <source>
        <dbReference type="Proteomes" id="UP000094569"/>
    </source>
</evidence>
<evidence type="ECO:0008006" key="4">
    <source>
        <dbReference type="Google" id="ProtNLM"/>
    </source>
</evidence>
<dbReference type="InterPro" id="IPR027417">
    <property type="entry name" value="P-loop_NTPase"/>
</dbReference>
<dbReference type="Proteomes" id="UP000094569">
    <property type="component" value="Unassembled WGS sequence"/>
</dbReference>
<dbReference type="OrthoDB" id="2316594at2759"/>
<keyword evidence="3" id="KW-1185">Reference proteome</keyword>
<feature type="region of interest" description="Disordered" evidence="1">
    <location>
        <begin position="474"/>
        <end position="493"/>
    </location>
</feature>
<sequence>MARTSVSSLAQDISRHLNLINDQEITERSTRKHLEEELSTAPLFSALTQQVIESQYQNENENNDENRKVYSQYGLLGLRKKDGHSQANQHNLIYANIAAPWSSFICGSQGSGKSHTLSCLLENGLIKSSPAGSLSSPLAGMVLHYDKFTAFGSTQFCEAAYLCSSGIPVRVLVSPTNYFAMKEAYENLPGLGDASKLLRVVPMYLSQKHLNISVIKTLMGISSGPNQPLYVEFIMKILRDMARTNQGRGHFDYNEFKTRIENEEFVRGQTRPLQMRLDVLESFFEPGTVMVKGKAPQKAPYDIWQFDKGSLTIVDLSCPFVGRDDACALFNICLSLFLKDRKHAGRMIALDEAHKFLTDTAPEAVELTETLLSIIRQQRHLGARVMIATQEPTMSPALLDLCNVTIVHRFTSPAWFAAIRKHIAGASIGDDGESKSIFSDQLFQQIVKLKTGEALVFCPTALLDAVWGGSGSSSTTYSEADEDSDSGVEINAQSVSQLGPRYFNLRVRKRVTADGGRSQLSK</sequence>
<comment type="caution">
    <text evidence="2">The sequence shown here is derived from an EMBL/GenBank/DDBJ whole genome shotgun (WGS) entry which is preliminary data.</text>
</comment>
<gene>
    <name evidence="2" type="ORF">SI65_07160</name>
</gene>
<name>A0A1E3B942_ASPCR</name>
<dbReference type="AlphaFoldDB" id="A0A1E3B942"/>
<organism evidence="2 3">
    <name type="scientific">Aspergillus cristatus</name>
    <name type="common">Chinese Fuzhuan brick tea-fermentation fungus</name>
    <name type="synonym">Eurotium cristatum</name>
    <dbReference type="NCBI Taxonomy" id="573508"/>
    <lineage>
        <taxon>Eukaryota</taxon>
        <taxon>Fungi</taxon>
        <taxon>Dikarya</taxon>
        <taxon>Ascomycota</taxon>
        <taxon>Pezizomycotina</taxon>
        <taxon>Eurotiomycetes</taxon>
        <taxon>Eurotiomycetidae</taxon>
        <taxon>Eurotiales</taxon>
        <taxon>Aspergillaceae</taxon>
        <taxon>Aspergillus</taxon>
        <taxon>Aspergillus subgen. Aspergillus</taxon>
    </lineage>
</organism>
<dbReference type="EMBL" id="JXNT01000008">
    <property type="protein sequence ID" value="ODM17485.1"/>
    <property type="molecule type" value="Genomic_DNA"/>
</dbReference>
<evidence type="ECO:0000256" key="1">
    <source>
        <dbReference type="SAM" id="MobiDB-lite"/>
    </source>
</evidence>